<protein>
    <submittedName>
        <fullName evidence="2">26292_t:CDS:1</fullName>
    </submittedName>
</protein>
<proteinExistence type="predicted"/>
<feature type="compositionally biased region" description="Polar residues" evidence="1">
    <location>
        <begin position="97"/>
        <end position="120"/>
    </location>
</feature>
<feature type="compositionally biased region" description="Basic and acidic residues" evidence="1">
    <location>
        <begin position="13"/>
        <end position="22"/>
    </location>
</feature>
<feature type="non-terminal residue" evidence="2">
    <location>
        <position position="202"/>
    </location>
</feature>
<evidence type="ECO:0000313" key="3">
    <source>
        <dbReference type="Proteomes" id="UP000789901"/>
    </source>
</evidence>
<reference evidence="2 3" key="1">
    <citation type="submission" date="2021-06" db="EMBL/GenBank/DDBJ databases">
        <authorList>
            <person name="Kallberg Y."/>
            <person name="Tangrot J."/>
            <person name="Rosling A."/>
        </authorList>
    </citation>
    <scope>NUCLEOTIDE SEQUENCE [LARGE SCALE GENOMIC DNA]</scope>
    <source>
        <strain evidence="2 3">120-4 pot B 10/14</strain>
    </source>
</reference>
<dbReference type="Proteomes" id="UP000789901">
    <property type="component" value="Unassembled WGS sequence"/>
</dbReference>
<accession>A0ABN7XJD3</accession>
<dbReference type="EMBL" id="CAJVQB010148444">
    <property type="protein sequence ID" value="CAG8855349.1"/>
    <property type="molecule type" value="Genomic_DNA"/>
</dbReference>
<feature type="compositionally biased region" description="Basic and acidic residues" evidence="1">
    <location>
        <begin position="52"/>
        <end position="72"/>
    </location>
</feature>
<sequence length="202" mass="22578">VRRKQATAGSLDTEPRELEWKKGPSSFWLLEEPGPSGSHKHSRTESGKACTRKVEPHTGSDNTDPERQHDHSFIYQQIGWNGITPNESTSERDLDNMPTQTGAPNSRTYTRASECNSRSGFTHENRPTRLDDQQRNIRSDSASVGATEPGCIRQPHKSFNPSIHIMENRSRSDCYQFSPCAMEGLEYLGQPSMDSITQGAGQ</sequence>
<evidence type="ECO:0000256" key="1">
    <source>
        <dbReference type="SAM" id="MobiDB-lite"/>
    </source>
</evidence>
<keyword evidence="3" id="KW-1185">Reference proteome</keyword>
<gene>
    <name evidence="2" type="ORF">GMARGA_LOCUS44170</name>
</gene>
<feature type="compositionally biased region" description="Polar residues" evidence="1">
    <location>
        <begin position="74"/>
        <end position="88"/>
    </location>
</feature>
<feature type="non-terminal residue" evidence="2">
    <location>
        <position position="1"/>
    </location>
</feature>
<organism evidence="2 3">
    <name type="scientific">Gigaspora margarita</name>
    <dbReference type="NCBI Taxonomy" id="4874"/>
    <lineage>
        <taxon>Eukaryota</taxon>
        <taxon>Fungi</taxon>
        <taxon>Fungi incertae sedis</taxon>
        <taxon>Mucoromycota</taxon>
        <taxon>Glomeromycotina</taxon>
        <taxon>Glomeromycetes</taxon>
        <taxon>Diversisporales</taxon>
        <taxon>Gigasporaceae</taxon>
        <taxon>Gigaspora</taxon>
    </lineage>
</organism>
<comment type="caution">
    <text evidence="2">The sequence shown here is derived from an EMBL/GenBank/DDBJ whole genome shotgun (WGS) entry which is preliminary data.</text>
</comment>
<name>A0ABN7XJD3_GIGMA</name>
<feature type="region of interest" description="Disordered" evidence="1">
    <location>
        <begin position="1"/>
        <end position="127"/>
    </location>
</feature>
<evidence type="ECO:0000313" key="2">
    <source>
        <dbReference type="EMBL" id="CAG8855349.1"/>
    </source>
</evidence>